<dbReference type="PROSITE" id="PS00464">
    <property type="entry name" value="RIBOSOMAL_L22"/>
    <property type="match status" value="1"/>
</dbReference>
<evidence type="ECO:0000256" key="2">
    <source>
        <dbReference type="ARBA" id="ARBA00009451"/>
    </source>
</evidence>
<dbReference type="GO" id="GO:0006412">
    <property type="term" value="P:translation"/>
    <property type="evidence" value="ECO:0007669"/>
    <property type="project" value="UniProtKB-UniRule"/>
</dbReference>
<evidence type="ECO:0000256" key="5">
    <source>
        <dbReference type="ARBA" id="ARBA00022884"/>
    </source>
</evidence>
<gene>
    <name evidence="10" type="primary">rplV</name>
    <name evidence="14" type="ORF">E6H00_14475</name>
</gene>
<dbReference type="Proteomes" id="UP000318509">
    <property type="component" value="Unassembled WGS sequence"/>
</dbReference>
<dbReference type="GO" id="GO:0019843">
    <property type="term" value="F:rRNA binding"/>
    <property type="evidence" value="ECO:0007669"/>
    <property type="project" value="UniProtKB-UniRule"/>
</dbReference>
<organism evidence="14 15">
    <name type="scientific">Candidatus Segetimicrobium genomatis</name>
    <dbReference type="NCBI Taxonomy" id="2569760"/>
    <lineage>
        <taxon>Bacteria</taxon>
        <taxon>Bacillati</taxon>
        <taxon>Candidatus Sysuimicrobiota</taxon>
        <taxon>Candidatus Sysuimicrobiia</taxon>
        <taxon>Candidatus Sysuimicrobiales</taxon>
        <taxon>Candidatus Segetimicrobiaceae</taxon>
        <taxon>Candidatus Segetimicrobium</taxon>
    </lineage>
</organism>
<keyword evidence="6 10" id="KW-0689">Ribosomal protein</keyword>
<evidence type="ECO:0000256" key="6">
    <source>
        <dbReference type="ARBA" id="ARBA00022980"/>
    </source>
</evidence>
<dbReference type="HAMAP" id="MF_01331_B">
    <property type="entry name" value="Ribosomal_uL22_B"/>
    <property type="match status" value="1"/>
</dbReference>
<keyword evidence="7 10" id="KW-0687">Ribonucleoprotein</keyword>
<keyword evidence="5 10" id="KW-0694">RNA-binding</keyword>
<evidence type="ECO:0000256" key="13">
    <source>
        <dbReference type="RuleBase" id="RU004008"/>
    </source>
</evidence>
<dbReference type="InterPro" id="IPR047867">
    <property type="entry name" value="Ribosomal_uL22_bac/org-type"/>
</dbReference>
<evidence type="ECO:0000313" key="15">
    <source>
        <dbReference type="Proteomes" id="UP000318509"/>
    </source>
</evidence>
<dbReference type="GO" id="GO:0003735">
    <property type="term" value="F:structural constituent of ribosome"/>
    <property type="evidence" value="ECO:0007669"/>
    <property type="project" value="InterPro"/>
</dbReference>
<dbReference type="NCBIfam" id="TIGR01044">
    <property type="entry name" value="rplV_bact"/>
    <property type="match status" value="1"/>
</dbReference>
<dbReference type="InterPro" id="IPR001063">
    <property type="entry name" value="Ribosomal_uL22"/>
</dbReference>
<dbReference type="SUPFAM" id="SSF54843">
    <property type="entry name" value="Ribosomal protein L22"/>
    <property type="match status" value="1"/>
</dbReference>
<evidence type="ECO:0000256" key="1">
    <source>
        <dbReference type="ARBA" id="ARBA00003478"/>
    </source>
</evidence>
<name>A0A537JWS4_9BACT</name>
<evidence type="ECO:0000256" key="12">
    <source>
        <dbReference type="RuleBase" id="RU004006"/>
    </source>
</evidence>
<dbReference type="Pfam" id="PF00237">
    <property type="entry name" value="Ribosomal_L22"/>
    <property type="match status" value="1"/>
</dbReference>
<dbReference type="InterPro" id="IPR036394">
    <property type="entry name" value="Ribosomal_uL22_sf"/>
</dbReference>
<proteinExistence type="inferred from homology"/>
<dbReference type="EMBL" id="VBAK01000151">
    <property type="protein sequence ID" value="TMI87732.1"/>
    <property type="molecule type" value="Genomic_DNA"/>
</dbReference>
<evidence type="ECO:0000256" key="11">
    <source>
        <dbReference type="RuleBase" id="RU004005"/>
    </source>
</evidence>
<comment type="function">
    <text evidence="10 13">This protein binds specifically to 23S rRNA; its binding is stimulated by other ribosomal proteins, e.g., L4, L17, and L20. It is important during the early stages of 50S assembly. It makes multiple contacts with different domains of the 23S rRNA in the assembled 50S subunit and ribosome.</text>
</comment>
<dbReference type="CDD" id="cd00336">
    <property type="entry name" value="Ribosomal_L22"/>
    <property type="match status" value="1"/>
</dbReference>
<dbReference type="GO" id="GO:0022625">
    <property type="term" value="C:cytosolic large ribosomal subunit"/>
    <property type="evidence" value="ECO:0007669"/>
    <property type="project" value="TreeGrafter"/>
</dbReference>
<dbReference type="InterPro" id="IPR018260">
    <property type="entry name" value="Ribosomal_uL22_CS"/>
</dbReference>
<evidence type="ECO:0000313" key="14">
    <source>
        <dbReference type="EMBL" id="TMI87732.1"/>
    </source>
</evidence>
<dbReference type="InterPro" id="IPR005727">
    <property type="entry name" value="Ribosomal_uL22_bac/chlpt-type"/>
</dbReference>
<evidence type="ECO:0000256" key="3">
    <source>
        <dbReference type="ARBA" id="ARBA00011838"/>
    </source>
</evidence>
<reference evidence="14 15" key="1">
    <citation type="journal article" date="2019" name="Nat. Microbiol.">
        <title>Mediterranean grassland soil C-N compound turnover is dependent on rainfall and depth, and is mediated by genomically divergent microorganisms.</title>
        <authorList>
            <person name="Diamond S."/>
            <person name="Andeer P.F."/>
            <person name="Li Z."/>
            <person name="Crits-Christoph A."/>
            <person name="Burstein D."/>
            <person name="Anantharaman K."/>
            <person name="Lane K.R."/>
            <person name="Thomas B.C."/>
            <person name="Pan C."/>
            <person name="Northen T.R."/>
            <person name="Banfield J.F."/>
        </authorList>
    </citation>
    <scope>NUCLEOTIDE SEQUENCE [LARGE SCALE GENOMIC DNA]</scope>
    <source>
        <strain evidence="14">NP_3</strain>
    </source>
</reference>
<comment type="similarity">
    <text evidence="2 10 11">Belongs to the universal ribosomal protein uL22 family.</text>
</comment>
<dbReference type="PANTHER" id="PTHR13501">
    <property type="entry name" value="CHLOROPLAST 50S RIBOSOMAL PROTEIN L22-RELATED"/>
    <property type="match status" value="1"/>
</dbReference>
<dbReference type="Gene3D" id="3.90.470.10">
    <property type="entry name" value="Ribosomal protein L22/L17"/>
    <property type="match status" value="1"/>
</dbReference>
<accession>A0A537JWS4</accession>
<evidence type="ECO:0000256" key="9">
    <source>
        <dbReference type="ARBA" id="ARBA00035207"/>
    </source>
</evidence>
<protein>
    <recommendedName>
        <fullName evidence="9 10">Large ribosomal subunit protein uL22</fullName>
    </recommendedName>
</protein>
<dbReference type="AlphaFoldDB" id="A0A537JWS4"/>
<sequence length="110" mass="12066">MEVKAVARYVRISPRKVRPVMALIKGKAVDEALAVLRFSPNRASREVAKVVKSAAANAENNLELARTTLTVARAYVDSGPSQRRMQARARGRADVIKKRSSHITVVVQGE</sequence>
<comment type="subunit">
    <text evidence="3 10 12">Part of the 50S ribosomal subunit.</text>
</comment>
<dbReference type="PANTHER" id="PTHR13501:SF8">
    <property type="entry name" value="LARGE RIBOSOMAL SUBUNIT PROTEIN UL22M"/>
    <property type="match status" value="1"/>
</dbReference>
<comment type="function">
    <text evidence="8">This protein binds specifically to 23S rRNA; its binding is stimulated by other ribosomal proteins, e.g. L4, L17, and L20. It is important during the early stages of 50S assembly. It makes multiple contacts with different domains of the 23S rRNA in the assembled 50S subunit and ribosome.</text>
</comment>
<comment type="caution">
    <text evidence="14">The sequence shown here is derived from an EMBL/GenBank/DDBJ whole genome shotgun (WGS) entry which is preliminary data.</text>
</comment>
<comment type="function">
    <text evidence="1 10">The globular domain of the protein is located near the polypeptide exit tunnel on the outside of the subunit, while an extended beta-hairpin is found that lines the wall of the exit tunnel in the center of the 70S ribosome.</text>
</comment>
<evidence type="ECO:0000256" key="7">
    <source>
        <dbReference type="ARBA" id="ARBA00023274"/>
    </source>
</evidence>
<keyword evidence="4 10" id="KW-0699">rRNA-binding</keyword>
<evidence type="ECO:0000256" key="8">
    <source>
        <dbReference type="ARBA" id="ARBA00025084"/>
    </source>
</evidence>
<evidence type="ECO:0000256" key="4">
    <source>
        <dbReference type="ARBA" id="ARBA00022730"/>
    </source>
</evidence>
<evidence type="ECO:0000256" key="10">
    <source>
        <dbReference type="HAMAP-Rule" id="MF_01331"/>
    </source>
</evidence>